<dbReference type="InterPro" id="IPR032710">
    <property type="entry name" value="NTF2-like_dom_sf"/>
</dbReference>
<evidence type="ECO:0008006" key="5">
    <source>
        <dbReference type="Google" id="ProtNLM"/>
    </source>
</evidence>
<sequence>MNEGLAPFTPHPTVTELERREIETFLYTEAQYADESRYDLWESLVEDDMVYWVPRGSGDLSPNRDVSIINDNRSRLATRIRQLKTGTRHSQTPPSEMRRLISNIVTSRLEDGQYLVESNFALFEMQLQSLDTLTIWAGRTVHRLRRREGTLRMSFKKVILVNGARPVPTLAFLI</sequence>
<dbReference type="RefSeq" id="WP_187079479.1">
    <property type="nucleotide sequence ID" value="NZ_JACORU010000001.1"/>
</dbReference>
<keyword evidence="4" id="KW-1185">Reference proteome</keyword>
<dbReference type="GO" id="GO:0016491">
    <property type="term" value="F:oxidoreductase activity"/>
    <property type="evidence" value="ECO:0007669"/>
    <property type="project" value="UniProtKB-KW"/>
</dbReference>
<protein>
    <recommendedName>
        <fullName evidence="5">Ring-hydroxylating dioxygenase subunit beta</fullName>
    </recommendedName>
</protein>
<dbReference type="AlphaFoldDB" id="A0A923M5F5"/>
<name>A0A923M5F5_9BURK</name>
<dbReference type="Proteomes" id="UP000596827">
    <property type="component" value="Unassembled WGS sequence"/>
</dbReference>
<evidence type="ECO:0000256" key="1">
    <source>
        <dbReference type="ARBA" id="ARBA00009570"/>
    </source>
</evidence>
<comment type="caution">
    <text evidence="3">The sequence shown here is derived from an EMBL/GenBank/DDBJ whole genome shotgun (WGS) entry which is preliminary data.</text>
</comment>
<dbReference type="EMBL" id="JACORU010000001">
    <property type="protein sequence ID" value="MBC5763004.1"/>
    <property type="molecule type" value="Genomic_DNA"/>
</dbReference>
<evidence type="ECO:0000256" key="2">
    <source>
        <dbReference type="ARBA" id="ARBA00023002"/>
    </source>
</evidence>
<dbReference type="PANTHER" id="PTHR41534:SF2">
    <property type="entry name" value="3-PHENYLPROPIONATE_CINNAMIC ACID DIOXYGENASE SUBUNIT BETA"/>
    <property type="match status" value="1"/>
</dbReference>
<keyword evidence="2" id="KW-0560">Oxidoreductase</keyword>
<gene>
    <name evidence="3" type="ORF">H8R02_00965</name>
</gene>
<dbReference type="InterPro" id="IPR000391">
    <property type="entry name" value="Rng_hydr_dOase-bsu"/>
</dbReference>
<proteinExistence type="inferred from homology"/>
<dbReference type="Pfam" id="PF00866">
    <property type="entry name" value="Ring_hydroxyl_B"/>
    <property type="match status" value="1"/>
</dbReference>
<comment type="similarity">
    <text evidence="1">Belongs to the bacterial ring-hydroxylating dioxygenase beta subunit family.</text>
</comment>
<dbReference type="Gene3D" id="3.10.450.50">
    <property type="match status" value="1"/>
</dbReference>
<organism evidence="3 4">
    <name type="scientific">Ramlibacter albus</name>
    <dbReference type="NCBI Taxonomy" id="2079448"/>
    <lineage>
        <taxon>Bacteria</taxon>
        <taxon>Pseudomonadati</taxon>
        <taxon>Pseudomonadota</taxon>
        <taxon>Betaproteobacteria</taxon>
        <taxon>Burkholderiales</taxon>
        <taxon>Comamonadaceae</taxon>
        <taxon>Ramlibacter</taxon>
    </lineage>
</organism>
<dbReference type="SUPFAM" id="SSF54427">
    <property type="entry name" value="NTF2-like"/>
    <property type="match status" value="1"/>
</dbReference>
<dbReference type="PANTHER" id="PTHR41534">
    <property type="entry name" value="BLR3401 PROTEIN"/>
    <property type="match status" value="1"/>
</dbReference>
<evidence type="ECO:0000313" key="3">
    <source>
        <dbReference type="EMBL" id="MBC5763004.1"/>
    </source>
</evidence>
<dbReference type="GO" id="GO:0019380">
    <property type="term" value="P:3-phenylpropionate catabolic process"/>
    <property type="evidence" value="ECO:0007669"/>
    <property type="project" value="TreeGrafter"/>
</dbReference>
<reference evidence="3" key="1">
    <citation type="submission" date="2020-08" db="EMBL/GenBank/DDBJ databases">
        <title>Ramlibacter sp. GTP1 16S ribosomal RNA gene genome sequencing and assembly.</title>
        <authorList>
            <person name="Kang M."/>
        </authorList>
    </citation>
    <scope>NUCLEOTIDE SEQUENCE</scope>
    <source>
        <strain evidence="3">GTP1</strain>
    </source>
</reference>
<evidence type="ECO:0000313" key="4">
    <source>
        <dbReference type="Proteomes" id="UP000596827"/>
    </source>
</evidence>
<accession>A0A923M5F5</accession>